<accession>A0A841V137</accession>
<evidence type="ECO:0000313" key="2">
    <source>
        <dbReference type="Proteomes" id="UP000525432"/>
    </source>
</evidence>
<evidence type="ECO:0000313" key="1">
    <source>
        <dbReference type="EMBL" id="MBC1194760.1"/>
    </source>
</evidence>
<gene>
    <name evidence="1" type="ORF">H0901_05525</name>
</gene>
<organism evidence="1 2">
    <name type="scientific">Microcystis aeruginosa BLCC-F158</name>
    <dbReference type="NCBI Taxonomy" id="2755316"/>
    <lineage>
        <taxon>Bacteria</taxon>
        <taxon>Bacillati</taxon>
        <taxon>Cyanobacteriota</taxon>
        <taxon>Cyanophyceae</taxon>
        <taxon>Oscillatoriophycideae</taxon>
        <taxon>Chroococcales</taxon>
        <taxon>Microcystaceae</taxon>
        <taxon>Microcystis</taxon>
    </lineage>
</organism>
<dbReference type="Proteomes" id="UP000525432">
    <property type="component" value="Unassembled WGS sequence"/>
</dbReference>
<reference evidence="1 2" key="1">
    <citation type="submission" date="2020-07" db="EMBL/GenBank/DDBJ databases">
        <title>Genomes of two Microcystis aeruginosa (Cyanobacteria) strains from Florida (USA) with disparate toxicogenic potential.</title>
        <authorList>
            <person name="Lefler F.W."/>
            <person name="Barbosa M."/>
            <person name="Berthold D.E."/>
            <person name="Laughinghouse H.D. IV."/>
        </authorList>
    </citation>
    <scope>NUCLEOTIDE SEQUENCE [LARGE SCALE GENOMIC DNA]</scope>
    <source>
        <strain evidence="1 2">BLCCF158</strain>
    </source>
</reference>
<dbReference type="AlphaFoldDB" id="A0A841V137"/>
<dbReference type="RefSeq" id="WP_185238907.1">
    <property type="nucleotide sequence ID" value="NZ_JACEGC010000016.1"/>
</dbReference>
<proteinExistence type="predicted"/>
<sequence length="125" mass="14002">MPLNLFDTVKLTEAIPLIDGGIAEVGTVGAIVEVFNQGEAYLVELFGDSWVKYDEQENFVAALPQVRGAFREPLGVETVYPYQLELTQPARETVSVRAHLFSLLEKLSEDKLTQVRDFTESLLKK</sequence>
<comment type="caution">
    <text evidence="1">The sequence shown here is derived from an EMBL/GenBank/DDBJ whole genome shotgun (WGS) entry which is preliminary data.</text>
</comment>
<name>A0A841V137_MICAE</name>
<protein>
    <submittedName>
        <fullName evidence="1">DUF4926 domain-containing protein</fullName>
    </submittedName>
</protein>
<dbReference type="EMBL" id="JACEGC010000016">
    <property type="protein sequence ID" value="MBC1194760.1"/>
    <property type="molecule type" value="Genomic_DNA"/>
</dbReference>